<dbReference type="EMBL" id="CALTRL010003121">
    <property type="protein sequence ID" value="CAH7677618.1"/>
    <property type="molecule type" value="Genomic_DNA"/>
</dbReference>
<feature type="region of interest" description="Disordered" evidence="1">
    <location>
        <begin position="317"/>
        <end position="337"/>
    </location>
</feature>
<evidence type="ECO:0000313" key="3">
    <source>
        <dbReference type="Proteomes" id="UP001153365"/>
    </source>
</evidence>
<proteinExistence type="predicted"/>
<comment type="caution">
    <text evidence="2">The sequence shown here is derived from an EMBL/GenBank/DDBJ whole genome shotgun (WGS) entry which is preliminary data.</text>
</comment>
<protein>
    <submittedName>
        <fullName evidence="2">Uncharacterized protein</fullName>
    </submittedName>
</protein>
<evidence type="ECO:0000256" key="1">
    <source>
        <dbReference type="SAM" id="MobiDB-lite"/>
    </source>
</evidence>
<feature type="compositionally biased region" description="Polar residues" evidence="1">
    <location>
        <begin position="1"/>
        <end position="24"/>
    </location>
</feature>
<name>A0AAV0B4I0_PHAPC</name>
<dbReference type="AlphaFoldDB" id="A0AAV0B4I0"/>
<sequence>MSSSLPESFQSATDLNNNNSNSKPDSAIENPIFDQLLVHQINQITTSHQSINQQQHAQDLLSALSALQAGTIHQSDLPDNNHQDLICDNNPMDGQLPRWIIQPTAPLDLQSKSNSNSNNNSLIILILINLYLKATATATATPTSTPTINDSSPLFSELDDQNRMLINELEFLFNQNSQQQQSRAENKLIYSNDQQRNSVQAQGPELGSIIGSTNLSNNQSAGISIEDGFEFLFGKQQSVDYTSWRDERVMDVLESFDENQRDSGCHPEVSVQGQRITILRNEDSNQDTRDNQMLNGSNGDKTMVICIKNNQIGKEEVRRRNQEAEKHTAEPIKYLDQ</sequence>
<keyword evidence="3" id="KW-1185">Reference proteome</keyword>
<accession>A0AAV0B4I0</accession>
<organism evidence="2 3">
    <name type="scientific">Phakopsora pachyrhizi</name>
    <name type="common">Asian soybean rust disease fungus</name>
    <dbReference type="NCBI Taxonomy" id="170000"/>
    <lineage>
        <taxon>Eukaryota</taxon>
        <taxon>Fungi</taxon>
        <taxon>Dikarya</taxon>
        <taxon>Basidiomycota</taxon>
        <taxon>Pucciniomycotina</taxon>
        <taxon>Pucciniomycetes</taxon>
        <taxon>Pucciniales</taxon>
        <taxon>Phakopsoraceae</taxon>
        <taxon>Phakopsora</taxon>
    </lineage>
</organism>
<gene>
    <name evidence="2" type="ORF">PPACK8108_LOCUS12793</name>
</gene>
<evidence type="ECO:0000313" key="2">
    <source>
        <dbReference type="EMBL" id="CAH7677618.1"/>
    </source>
</evidence>
<feature type="region of interest" description="Disordered" evidence="1">
    <location>
        <begin position="1"/>
        <end position="28"/>
    </location>
</feature>
<reference evidence="2" key="1">
    <citation type="submission" date="2022-06" db="EMBL/GenBank/DDBJ databases">
        <authorList>
            <consortium name="SYNGENTA / RWTH Aachen University"/>
        </authorList>
    </citation>
    <scope>NUCLEOTIDE SEQUENCE</scope>
</reference>
<dbReference type="Proteomes" id="UP001153365">
    <property type="component" value="Unassembled WGS sequence"/>
</dbReference>